<dbReference type="SUPFAM" id="SSF90123">
    <property type="entry name" value="ABC transporter transmembrane region"/>
    <property type="match status" value="1"/>
</dbReference>
<feature type="transmembrane region" description="Helical" evidence="8">
    <location>
        <begin position="175"/>
        <end position="193"/>
    </location>
</feature>
<dbReference type="GO" id="GO:0015421">
    <property type="term" value="F:ABC-type oligopeptide transporter activity"/>
    <property type="evidence" value="ECO:0007669"/>
    <property type="project" value="TreeGrafter"/>
</dbReference>
<evidence type="ECO:0000259" key="9">
    <source>
        <dbReference type="PROSITE" id="PS50893"/>
    </source>
</evidence>
<dbReference type="RefSeq" id="WP_073273097.1">
    <property type="nucleotide sequence ID" value="NZ_FRAC01000007.1"/>
</dbReference>
<accession>A0A1M6LWM2</accession>
<evidence type="ECO:0000259" key="10">
    <source>
        <dbReference type="PROSITE" id="PS50929"/>
    </source>
</evidence>
<comment type="subcellular location">
    <subcellularLocation>
        <location evidence="1">Cell membrane</location>
        <topology evidence="1">Multi-pass membrane protein</topology>
    </subcellularLocation>
</comment>
<dbReference type="CDD" id="cd18545">
    <property type="entry name" value="ABC_6TM_YknV_like"/>
    <property type="match status" value="1"/>
</dbReference>
<dbReference type="InterPro" id="IPR036640">
    <property type="entry name" value="ABC1_TM_sf"/>
</dbReference>
<dbReference type="OrthoDB" id="9762778at2"/>
<gene>
    <name evidence="11" type="ORF">SAMN02745136_00743</name>
</gene>
<dbReference type="PROSITE" id="PS50893">
    <property type="entry name" value="ABC_TRANSPORTER_2"/>
    <property type="match status" value="1"/>
</dbReference>
<evidence type="ECO:0000256" key="5">
    <source>
        <dbReference type="ARBA" id="ARBA00022840"/>
    </source>
</evidence>
<dbReference type="InterPro" id="IPR039421">
    <property type="entry name" value="Type_1_exporter"/>
</dbReference>
<dbReference type="SUPFAM" id="SSF52540">
    <property type="entry name" value="P-loop containing nucleoside triphosphate hydrolases"/>
    <property type="match status" value="1"/>
</dbReference>
<evidence type="ECO:0000256" key="8">
    <source>
        <dbReference type="SAM" id="Phobius"/>
    </source>
</evidence>
<name>A0A1M6LWM2_9FIRM</name>
<dbReference type="SMART" id="SM00382">
    <property type="entry name" value="AAA"/>
    <property type="match status" value="1"/>
</dbReference>
<keyword evidence="7 8" id="KW-0472">Membrane</keyword>
<feature type="transmembrane region" description="Helical" evidence="8">
    <location>
        <begin position="69"/>
        <end position="90"/>
    </location>
</feature>
<dbReference type="EMBL" id="FRAC01000007">
    <property type="protein sequence ID" value="SHJ75546.1"/>
    <property type="molecule type" value="Genomic_DNA"/>
</dbReference>
<feature type="transmembrane region" description="Helical" evidence="8">
    <location>
        <begin position="288"/>
        <end position="306"/>
    </location>
</feature>
<dbReference type="Gene3D" id="3.40.50.300">
    <property type="entry name" value="P-loop containing nucleotide triphosphate hydrolases"/>
    <property type="match status" value="1"/>
</dbReference>
<dbReference type="InterPro" id="IPR027417">
    <property type="entry name" value="P-loop_NTPase"/>
</dbReference>
<dbReference type="Proteomes" id="UP000184386">
    <property type="component" value="Unassembled WGS sequence"/>
</dbReference>
<reference evidence="11 12" key="1">
    <citation type="submission" date="2016-11" db="EMBL/GenBank/DDBJ databases">
        <authorList>
            <person name="Jaros S."/>
            <person name="Januszkiewicz K."/>
            <person name="Wedrychowicz H."/>
        </authorList>
    </citation>
    <scope>NUCLEOTIDE SEQUENCE [LARGE SCALE GENOMIC DNA]</scope>
    <source>
        <strain evidence="11 12">DSM 15929</strain>
    </source>
</reference>
<dbReference type="InterPro" id="IPR003439">
    <property type="entry name" value="ABC_transporter-like_ATP-bd"/>
</dbReference>
<protein>
    <submittedName>
        <fullName evidence="11">ATP-binding cassette, subfamily B</fullName>
    </submittedName>
</protein>
<organism evidence="11 12">
    <name type="scientific">Anaerocolumna jejuensis DSM 15929</name>
    <dbReference type="NCBI Taxonomy" id="1121322"/>
    <lineage>
        <taxon>Bacteria</taxon>
        <taxon>Bacillati</taxon>
        <taxon>Bacillota</taxon>
        <taxon>Clostridia</taxon>
        <taxon>Lachnospirales</taxon>
        <taxon>Lachnospiraceae</taxon>
        <taxon>Anaerocolumna</taxon>
    </lineage>
</organism>
<feature type="transmembrane region" description="Helical" evidence="8">
    <location>
        <begin position="151"/>
        <end position="169"/>
    </location>
</feature>
<proteinExistence type="predicted"/>
<dbReference type="Pfam" id="PF00005">
    <property type="entry name" value="ABC_tran"/>
    <property type="match status" value="1"/>
</dbReference>
<keyword evidence="5 11" id="KW-0067">ATP-binding</keyword>
<dbReference type="InterPro" id="IPR011527">
    <property type="entry name" value="ABC1_TM_dom"/>
</dbReference>
<dbReference type="PANTHER" id="PTHR43394:SF1">
    <property type="entry name" value="ATP-BINDING CASSETTE SUB-FAMILY B MEMBER 10, MITOCHONDRIAL"/>
    <property type="match status" value="1"/>
</dbReference>
<dbReference type="GO" id="GO:0016887">
    <property type="term" value="F:ATP hydrolysis activity"/>
    <property type="evidence" value="ECO:0007669"/>
    <property type="project" value="InterPro"/>
</dbReference>
<dbReference type="PROSITE" id="PS50929">
    <property type="entry name" value="ABC_TM1F"/>
    <property type="match status" value="1"/>
</dbReference>
<evidence type="ECO:0000313" key="11">
    <source>
        <dbReference type="EMBL" id="SHJ75546.1"/>
    </source>
</evidence>
<sequence length="608" mass="68813">MARNKYDIDETLQSEFNFEQLKRLYSYIKPHRKEMYFTVLLMIISSALGMFTPRILMKIMDDYIPDKNIRGVVTISLILMLLNLIIVVILRLKIHITTNLGQSIIHQIRSDIFNHLQELPFSYYDDRPHGKIQVRVVNYVNSLSDLLSNGIINTITDLFSLIFIVIFMLSINIRLTLLCLLGLPILMAVIFFIKTKQRIAWQISSNKSSNLNAYIAESINGIRVTQSFVREEENIKIFNSLSGKYSDAWMKAVKYNFLLWPAIDNISTLTTAAVYILGVSWITGDVKGITVGVLIAFTGYIGRFWAPVNTLASFYNSLLTAISYLERIFETIDEPVLVKDKEGAFEMPPIKGTVEFKDVVFSYEEGIPILNGINFTARQGESFAIVGPTGAGKTTIINLISRFYNLDSGQILIDGIDINEVTIKSLRKQMGVMLQDSFIFSGTIMDNIRYGNMEATNEQVIEAAKTVCAHDFIMGLEKGYDTEVNERGSRLSAGQRQLISFARALLADPKILILDEATSSIDTETEILLQEGLSRLLQGRTSFIIAHRLSTIKNSSCILYVDKGTILEMGNHEELMEKEGYYNKLFISQYDFLNKAPENQELCQQGAY</sequence>
<feature type="domain" description="ABC transmembrane type-1" evidence="10">
    <location>
        <begin position="37"/>
        <end position="320"/>
    </location>
</feature>
<dbReference type="GO" id="GO:0005886">
    <property type="term" value="C:plasma membrane"/>
    <property type="evidence" value="ECO:0007669"/>
    <property type="project" value="UniProtKB-SubCell"/>
</dbReference>
<feature type="domain" description="ABC transporter" evidence="9">
    <location>
        <begin position="354"/>
        <end position="588"/>
    </location>
</feature>
<keyword evidence="4" id="KW-0547">Nucleotide-binding</keyword>
<dbReference type="GO" id="GO:0005524">
    <property type="term" value="F:ATP binding"/>
    <property type="evidence" value="ECO:0007669"/>
    <property type="project" value="UniProtKB-KW"/>
</dbReference>
<dbReference type="FunFam" id="3.40.50.300:FF:000287">
    <property type="entry name" value="Multidrug ABC transporter ATP-binding protein"/>
    <property type="match status" value="1"/>
</dbReference>
<evidence type="ECO:0000256" key="2">
    <source>
        <dbReference type="ARBA" id="ARBA00022448"/>
    </source>
</evidence>
<dbReference type="Pfam" id="PF00664">
    <property type="entry name" value="ABC_membrane"/>
    <property type="match status" value="1"/>
</dbReference>
<evidence type="ECO:0000256" key="1">
    <source>
        <dbReference type="ARBA" id="ARBA00004651"/>
    </source>
</evidence>
<feature type="transmembrane region" description="Helical" evidence="8">
    <location>
        <begin position="35"/>
        <end position="57"/>
    </location>
</feature>
<keyword evidence="6 8" id="KW-1133">Transmembrane helix</keyword>
<evidence type="ECO:0000256" key="3">
    <source>
        <dbReference type="ARBA" id="ARBA00022692"/>
    </source>
</evidence>
<dbReference type="InterPro" id="IPR003593">
    <property type="entry name" value="AAA+_ATPase"/>
</dbReference>
<dbReference type="InterPro" id="IPR017871">
    <property type="entry name" value="ABC_transporter-like_CS"/>
</dbReference>
<keyword evidence="12" id="KW-1185">Reference proteome</keyword>
<dbReference type="PANTHER" id="PTHR43394">
    <property type="entry name" value="ATP-DEPENDENT PERMEASE MDL1, MITOCHONDRIAL"/>
    <property type="match status" value="1"/>
</dbReference>
<evidence type="ECO:0000256" key="4">
    <source>
        <dbReference type="ARBA" id="ARBA00022741"/>
    </source>
</evidence>
<dbReference type="PROSITE" id="PS00211">
    <property type="entry name" value="ABC_TRANSPORTER_1"/>
    <property type="match status" value="1"/>
</dbReference>
<feature type="transmembrane region" description="Helical" evidence="8">
    <location>
        <begin position="257"/>
        <end position="282"/>
    </location>
</feature>
<dbReference type="STRING" id="1121322.SAMN02745136_00743"/>
<evidence type="ECO:0000256" key="7">
    <source>
        <dbReference type="ARBA" id="ARBA00023136"/>
    </source>
</evidence>
<evidence type="ECO:0000313" key="12">
    <source>
        <dbReference type="Proteomes" id="UP000184386"/>
    </source>
</evidence>
<keyword evidence="2" id="KW-0813">Transport</keyword>
<keyword evidence="3 8" id="KW-0812">Transmembrane</keyword>
<dbReference type="CDD" id="cd03254">
    <property type="entry name" value="ABCC_Glucan_exporter_like"/>
    <property type="match status" value="1"/>
</dbReference>
<dbReference type="Gene3D" id="1.20.1560.10">
    <property type="entry name" value="ABC transporter type 1, transmembrane domain"/>
    <property type="match status" value="1"/>
</dbReference>
<dbReference type="AlphaFoldDB" id="A0A1M6LWM2"/>
<evidence type="ECO:0000256" key="6">
    <source>
        <dbReference type="ARBA" id="ARBA00022989"/>
    </source>
</evidence>